<evidence type="ECO:0000313" key="3">
    <source>
        <dbReference type="WBParaSite" id="PEQ_0000268901-mRNA-1"/>
    </source>
</evidence>
<evidence type="ECO:0000313" key="2">
    <source>
        <dbReference type="Proteomes" id="UP000887564"/>
    </source>
</evidence>
<evidence type="ECO:0000256" key="1">
    <source>
        <dbReference type="SAM" id="SignalP"/>
    </source>
</evidence>
<protein>
    <submittedName>
        <fullName evidence="3">Uncharacterized protein</fullName>
    </submittedName>
</protein>
<dbReference type="AlphaFoldDB" id="A0A914R7S0"/>
<feature type="signal peptide" evidence="1">
    <location>
        <begin position="1"/>
        <end position="16"/>
    </location>
</feature>
<sequence>MLKALLLCGVVTLAQCGILDDVKGAASDVGDFFNSKFNDFKSLFANNESELEKNVQRVKDLLATIHDKASSLRPIATDAQKNALDKVEQMEGEVDQFQQKVFDYLITEITFRKESYKKNLHYLYCFIWIFFHTNSNLFKTIRKKYAI</sequence>
<reference evidence="3" key="1">
    <citation type="submission" date="2022-11" db="UniProtKB">
        <authorList>
            <consortium name="WormBaseParasite"/>
        </authorList>
    </citation>
    <scope>IDENTIFICATION</scope>
</reference>
<feature type="chain" id="PRO_5036926317" evidence="1">
    <location>
        <begin position="17"/>
        <end position="147"/>
    </location>
</feature>
<dbReference type="Proteomes" id="UP000887564">
    <property type="component" value="Unplaced"/>
</dbReference>
<dbReference type="WBParaSite" id="PEQ_0000268901-mRNA-1">
    <property type="protein sequence ID" value="PEQ_0000268901-mRNA-1"/>
    <property type="gene ID" value="PEQ_0000268901"/>
</dbReference>
<keyword evidence="1" id="KW-0732">Signal</keyword>
<accession>A0A914R7S0</accession>
<organism evidence="2 3">
    <name type="scientific">Parascaris equorum</name>
    <name type="common">Equine roundworm</name>
    <dbReference type="NCBI Taxonomy" id="6256"/>
    <lineage>
        <taxon>Eukaryota</taxon>
        <taxon>Metazoa</taxon>
        <taxon>Ecdysozoa</taxon>
        <taxon>Nematoda</taxon>
        <taxon>Chromadorea</taxon>
        <taxon>Rhabditida</taxon>
        <taxon>Spirurina</taxon>
        <taxon>Ascaridomorpha</taxon>
        <taxon>Ascaridoidea</taxon>
        <taxon>Ascarididae</taxon>
        <taxon>Parascaris</taxon>
    </lineage>
</organism>
<proteinExistence type="predicted"/>
<keyword evidence="2" id="KW-1185">Reference proteome</keyword>
<name>A0A914R7S0_PAREQ</name>